<evidence type="ECO:0000256" key="10">
    <source>
        <dbReference type="SAM" id="SignalP"/>
    </source>
</evidence>
<dbReference type="GO" id="GO:0005975">
    <property type="term" value="P:carbohydrate metabolic process"/>
    <property type="evidence" value="ECO:0007669"/>
    <property type="project" value="InterPro"/>
</dbReference>
<dbReference type="SUPFAM" id="SSF51445">
    <property type="entry name" value="(Trans)glycosidases"/>
    <property type="match status" value="1"/>
</dbReference>
<evidence type="ECO:0000313" key="13">
    <source>
        <dbReference type="Proteomes" id="UP000005206"/>
    </source>
</evidence>
<evidence type="ECO:0000256" key="6">
    <source>
        <dbReference type="ARBA" id="ARBA00023180"/>
    </source>
</evidence>
<dbReference type="VEuPathDB" id="FungiDB:NECHADRAFT_56739"/>
<dbReference type="GO" id="GO:0004565">
    <property type="term" value="F:beta-galactosidase activity"/>
    <property type="evidence" value="ECO:0007669"/>
    <property type="project" value="UniProtKB-EC"/>
</dbReference>
<dbReference type="EC" id="3.2.1.23" evidence="3 8"/>
<dbReference type="Pfam" id="PF13363">
    <property type="entry name" value="BetaGal_dom3"/>
    <property type="match status" value="1"/>
</dbReference>
<dbReference type="Pfam" id="PF13364">
    <property type="entry name" value="BetaGal_ABD2"/>
    <property type="match status" value="2"/>
</dbReference>
<reference evidence="12 13" key="1">
    <citation type="journal article" date="2009" name="PLoS Genet.">
        <title>The genome of Nectria haematococca: contribution of supernumerary chromosomes to gene expansion.</title>
        <authorList>
            <person name="Coleman J.J."/>
            <person name="Rounsley S.D."/>
            <person name="Rodriguez-Carres M."/>
            <person name="Kuo A."/>
            <person name="Wasmann C.C."/>
            <person name="Grimwood J."/>
            <person name="Schmutz J."/>
            <person name="Taga M."/>
            <person name="White G.J."/>
            <person name="Zhou S."/>
            <person name="Schwartz D.C."/>
            <person name="Freitag M."/>
            <person name="Ma L.J."/>
            <person name="Danchin E.G."/>
            <person name="Henrissat B."/>
            <person name="Coutinho P.M."/>
            <person name="Nelson D.R."/>
            <person name="Straney D."/>
            <person name="Napoli C.A."/>
            <person name="Barker B.M."/>
            <person name="Gribskov M."/>
            <person name="Rep M."/>
            <person name="Kroken S."/>
            <person name="Molnar I."/>
            <person name="Rensing C."/>
            <person name="Kennell J.C."/>
            <person name="Zamora J."/>
            <person name="Farman M.L."/>
            <person name="Selker E.U."/>
            <person name="Salamov A."/>
            <person name="Shapiro H."/>
            <person name="Pangilinan J."/>
            <person name="Lindquist E."/>
            <person name="Lamers C."/>
            <person name="Grigoriev I.V."/>
            <person name="Geiser D.M."/>
            <person name="Covert S.F."/>
            <person name="Temporini E."/>
            <person name="Vanetten H.D."/>
        </authorList>
    </citation>
    <scope>NUCLEOTIDE SEQUENCE [LARGE SCALE GENOMIC DNA]</scope>
    <source>
        <strain evidence="13">ATCC MYA-4622 / CBS 123669 / FGSC 9596 / NRRL 45880 / 77-13-4</strain>
    </source>
</reference>
<dbReference type="PANTHER" id="PTHR23421">
    <property type="entry name" value="BETA-GALACTOSIDASE RELATED"/>
    <property type="match status" value="1"/>
</dbReference>
<feature type="signal peptide" evidence="10">
    <location>
        <begin position="1"/>
        <end position="27"/>
    </location>
</feature>
<evidence type="ECO:0000256" key="8">
    <source>
        <dbReference type="RuleBase" id="RU000675"/>
    </source>
</evidence>
<evidence type="ECO:0000256" key="9">
    <source>
        <dbReference type="RuleBase" id="RU003679"/>
    </source>
</evidence>
<evidence type="ECO:0000259" key="11">
    <source>
        <dbReference type="SMART" id="SM01029"/>
    </source>
</evidence>
<dbReference type="FunFam" id="2.60.120.260:FF:000065">
    <property type="entry name" value="Beta-galactosidase A"/>
    <property type="match status" value="1"/>
</dbReference>
<dbReference type="InterPro" id="IPR036833">
    <property type="entry name" value="BetaGal_dom3_sf"/>
</dbReference>
<evidence type="ECO:0000256" key="1">
    <source>
        <dbReference type="ARBA" id="ARBA00001412"/>
    </source>
</evidence>
<dbReference type="FunFam" id="2.102.20.10:FF:000001">
    <property type="entry name" value="Beta-galactosidase A"/>
    <property type="match status" value="1"/>
</dbReference>
<evidence type="ECO:0000256" key="3">
    <source>
        <dbReference type="ARBA" id="ARBA00012756"/>
    </source>
</evidence>
<name>C7ZRD6_FUSV7</name>
<keyword evidence="6" id="KW-0325">Glycoprotein</keyword>
<dbReference type="InterPro" id="IPR018954">
    <property type="entry name" value="Betagal_dom2"/>
</dbReference>
<dbReference type="AlphaFoldDB" id="C7ZRD6"/>
<dbReference type="InterPro" id="IPR025972">
    <property type="entry name" value="BetaGal_dom3"/>
</dbReference>
<dbReference type="Gene3D" id="3.20.20.80">
    <property type="entry name" value="Glycosidases"/>
    <property type="match status" value="1"/>
</dbReference>
<comment type="similarity">
    <text evidence="2 9">Belongs to the glycosyl hydrolase 35 family.</text>
</comment>
<dbReference type="OMA" id="ENEYTAC"/>
<dbReference type="InterPro" id="IPR025300">
    <property type="entry name" value="BetaGal_jelly_roll_dom"/>
</dbReference>
<dbReference type="PROSITE" id="PS01182">
    <property type="entry name" value="GLYCOSYL_HYDROL_F35"/>
    <property type="match status" value="1"/>
</dbReference>
<feature type="chain" id="PRO_5002987324" description="Beta-galactosidase" evidence="10">
    <location>
        <begin position="28"/>
        <end position="1018"/>
    </location>
</feature>
<gene>
    <name evidence="12" type="ORF">NECHADRAFT_56739</name>
</gene>
<dbReference type="KEGG" id="nhe:NECHADRAFT_56739"/>
<dbReference type="SUPFAM" id="SSF49785">
    <property type="entry name" value="Galactose-binding domain-like"/>
    <property type="match status" value="2"/>
</dbReference>
<dbReference type="Gene3D" id="2.60.390.10">
    <property type="entry name" value="Beta-galactosidase, domain 3"/>
    <property type="match status" value="1"/>
</dbReference>
<dbReference type="EMBL" id="GG699064">
    <property type="protein sequence ID" value="EEU33421.1"/>
    <property type="molecule type" value="Genomic_DNA"/>
</dbReference>
<dbReference type="Pfam" id="PF01301">
    <property type="entry name" value="Glyco_hydro_35"/>
    <property type="match status" value="1"/>
</dbReference>
<evidence type="ECO:0000256" key="4">
    <source>
        <dbReference type="ARBA" id="ARBA00022729"/>
    </source>
</evidence>
<keyword evidence="13" id="KW-1185">Reference proteome</keyword>
<dbReference type="Pfam" id="PF10435">
    <property type="entry name" value="BetaGal_dom2"/>
    <property type="match status" value="1"/>
</dbReference>
<dbReference type="FunFam" id="3.20.20.80:FF:000040">
    <property type="entry name" value="Beta-galactosidase A"/>
    <property type="match status" value="1"/>
</dbReference>
<organism evidence="12 13">
    <name type="scientific">Fusarium vanettenii (strain ATCC MYA-4622 / CBS 123669 / FGSC 9596 / NRRL 45880 / 77-13-4)</name>
    <name type="common">Fusarium solani subsp. pisi</name>
    <dbReference type="NCBI Taxonomy" id="660122"/>
    <lineage>
        <taxon>Eukaryota</taxon>
        <taxon>Fungi</taxon>
        <taxon>Dikarya</taxon>
        <taxon>Ascomycota</taxon>
        <taxon>Pezizomycotina</taxon>
        <taxon>Sordariomycetes</taxon>
        <taxon>Hypocreomycetidae</taxon>
        <taxon>Hypocreales</taxon>
        <taxon>Nectriaceae</taxon>
        <taxon>Fusarium</taxon>
        <taxon>Fusarium solani species complex</taxon>
        <taxon>Fusarium vanettenii</taxon>
    </lineage>
</organism>
<keyword evidence="7 8" id="KW-0326">Glycosidase</keyword>
<comment type="catalytic activity">
    <reaction evidence="1 8">
        <text>Hydrolysis of terminal non-reducing beta-D-galactose residues in beta-D-galactosides.</text>
        <dbReference type="EC" id="3.2.1.23"/>
    </reaction>
</comment>
<dbReference type="SMART" id="SM01029">
    <property type="entry name" value="BetaGal_dom2"/>
    <property type="match status" value="1"/>
</dbReference>
<dbReference type="Gene3D" id="2.102.20.10">
    <property type="entry name" value="Beta-galactosidase, domain 2"/>
    <property type="match status" value="1"/>
</dbReference>
<dbReference type="RefSeq" id="XP_003039134.1">
    <property type="nucleotide sequence ID" value="XM_003039088.1"/>
</dbReference>
<dbReference type="OrthoDB" id="1657402at2759"/>
<keyword evidence="4 10" id="KW-0732">Signal</keyword>
<dbReference type="GeneID" id="9666655"/>
<proteinExistence type="inferred from homology"/>
<dbReference type="SUPFAM" id="SSF51011">
    <property type="entry name" value="Glycosyl hydrolase domain"/>
    <property type="match status" value="1"/>
</dbReference>
<dbReference type="InterPro" id="IPR031330">
    <property type="entry name" value="Gly_Hdrlase_35_cat"/>
</dbReference>
<protein>
    <recommendedName>
        <fullName evidence="3 8">Beta-galactosidase</fullName>
        <ecNumber evidence="3 8">3.2.1.23</ecNumber>
    </recommendedName>
</protein>
<dbReference type="HOGENOM" id="CLU_005732_2_0_1"/>
<sequence>MPPFSPIFRHLITFYLLVAGFSKFTSSTFIRQDGSTQLQDLVTWDEYSIMVRGERVMFYSGEMHPFRLPSPGAWLDVFQKIKASGFTGVSFYLMWGLLEGQPGIIRTDGIFALDEFFKAASEAGIYLLARPGPYINAEVSGGGFPGWIQRIKGDIRSSNSEFLDATRAYLSHMGRIIADAQITNGGPVILVQPENEYSVCATYTSGDVNGCLEKDYMAFVESQLRNAGITVPFISNDAVPLGNWAPGSGQGAVDIYGTDFYPFSWGVGCNNPSNWTRGYWLLDQFNVSVHNKFSPSTPFSMVEYQGGAADFWGGVGIDSCVTLVNHEFARVFNKLLYGLRAALVNFYMIYGGTNWGNLGHAKGYTSYDVGAAISENRAVDRERYSELKLQGYFLQSSPSYLTSSPDSGTFGHFTDTRAVVVTQLKAKKGGYYITRQANHESLASVQYSLTIPTSKGRFTVPQLGGTLSLNGRDSKIHVADYPVGNINLVYSTAEILTWRRFKSKTVLVIYGGEGETHEFALPRSLGCPTTPEGHHYKCRLTGSLAIVNWAVQAQRQTLTFGPGLEVHLLWRNEAYNYWVLDLPAPRPVNNYTSASRLEATDMSVIVKAGYLVRNARISGTSLYLSGDVNRTTEVEVIAAPVVPDRLYFNGKRVTTKSAKSLVKGTVQYHAPNMLLPDLSSLSWRYVDSLPEIQAGYDDSRWVSCSNKNTNNTRALATPTSLYASDYGFHCGSLLYRGHFTASGSESSLFISTQGGDGFGHSVWLNSTFIGSWAGQQGVANRNQTLRLPHKLKANAPYVITVLIDHMGLHDNWIADAQEMKEPRGILDYELAGHPRQSDISWKLTGNVGGESYMDHTRGPLNEGSLYVERKGFHLPGAPISQWRRRGSIGLTRASVGLFATTFELDFPQGYDIPISLSIRNSTEAGSPTVANFRVQIFVNGWQLGKYVSNLGPQSRFVLPEGILNHHGTNYLALTLWCLDESGAKVDGLSLEADAIVQSGKRSTPLVEANRYIERQNSY</sequence>
<evidence type="ECO:0000313" key="12">
    <source>
        <dbReference type="EMBL" id="EEU33421.1"/>
    </source>
</evidence>
<accession>C7ZRD6</accession>
<dbReference type="eggNOG" id="KOG0496">
    <property type="taxonomic scope" value="Eukaryota"/>
</dbReference>
<evidence type="ECO:0000256" key="2">
    <source>
        <dbReference type="ARBA" id="ARBA00009809"/>
    </source>
</evidence>
<dbReference type="InterPro" id="IPR037110">
    <property type="entry name" value="Betagal_dom2_sf"/>
</dbReference>
<dbReference type="InterPro" id="IPR008979">
    <property type="entry name" value="Galactose-bd-like_sf"/>
</dbReference>
<dbReference type="InterPro" id="IPR001944">
    <property type="entry name" value="Glycoside_Hdrlase_35"/>
</dbReference>
<dbReference type="InterPro" id="IPR019801">
    <property type="entry name" value="Glyco_hydro_35_CS"/>
</dbReference>
<dbReference type="PRINTS" id="PR00742">
    <property type="entry name" value="GLHYDRLASE35"/>
</dbReference>
<dbReference type="Gene3D" id="2.60.120.260">
    <property type="entry name" value="Galactose-binding domain-like"/>
    <property type="match status" value="2"/>
</dbReference>
<keyword evidence="5 8" id="KW-0378">Hydrolase</keyword>
<dbReference type="InParanoid" id="C7ZRD6"/>
<dbReference type="InterPro" id="IPR017853">
    <property type="entry name" value="GH"/>
</dbReference>
<dbReference type="SUPFAM" id="SSF117100">
    <property type="entry name" value="Beta-galactosidase LacA, domain 3"/>
    <property type="match status" value="1"/>
</dbReference>
<evidence type="ECO:0000256" key="7">
    <source>
        <dbReference type="ARBA" id="ARBA00023295"/>
    </source>
</evidence>
<evidence type="ECO:0000256" key="5">
    <source>
        <dbReference type="ARBA" id="ARBA00022801"/>
    </source>
</evidence>
<dbReference type="Proteomes" id="UP000005206">
    <property type="component" value="Unassembled WGS sequence"/>
</dbReference>
<feature type="domain" description="Beta-galactosidase" evidence="11">
    <location>
        <begin position="400"/>
        <end position="577"/>
    </location>
</feature>